<sequence>MIKRDSRGHSYFIVRGEILGFMKDEQLRKHLPRMFSLIKNEVGGSKTIRYRPSLNHKRCRLGIGGCCF</sequence>
<evidence type="ECO:0000313" key="1">
    <source>
        <dbReference type="EMBL" id="KAJ4737820.1"/>
    </source>
</evidence>
<dbReference type="Proteomes" id="UP001140206">
    <property type="component" value="Unassembled WGS sequence"/>
</dbReference>
<protein>
    <submittedName>
        <fullName evidence="1">Uncharacterized protein</fullName>
    </submittedName>
</protein>
<gene>
    <name evidence="1" type="ORF">LUZ62_007142</name>
</gene>
<comment type="caution">
    <text evidence="1">The sequence shown here is derived from an EMBL/GenBank/DDBJ whole genome shotgun (WGS) entry which is preliminary data.</text>
</comment>
<keyword evidence="2" id="KW-1185">Reference proteome</keyword>
<evidence type="ECO:0000313" key="2">
    <source>
        <dbReference type="Proteomes" id="UP001140206"/>
    </source>
</evidence>
<name>A0AAV8B4C2_9POAL</name>
<proteinExistence type="predicted"/>
<dbReference type="EMBL" id="JAMFTS010002878">
    <property type="protein sequence ID" value="KAJ4737820.1"/>
    <property type="molecule type" value="Genomic_DNA"/>
</dbReference>
<dbReference type="AlphaFoldDB" id="A0AAV8B4C2"/>
<accession>A0AAV8B4C2</accession>
<organism evidence="1 2">
    <name type="scientific">Rhynchospora pubera</name>
    <dbReference type="NCBI Taxonomy" id="906938"/>
    <lineage>
        <taxon>Eukaryota</taxon>
        <taxon>Viridiplantae</taxon>
        <taxon>Streptophyta</taxon>
        <taxon>Embryophyta</taxon>
        <taxon>Tracheophyta</taxon>
        <taxon>Spermatophyta</taxon>
        <taxon>Magnoliopsida</taxon>
        <taxon>Liliopsida</taxon>
        <taxon>Poales</taxon>
        <taxon>Cyperaceae</taxon>
        <taxon>Cyperoideae</taxon>
        <taxon>Rhynchosporeae</taxon>
        <taxon>Rhynchospora</taxon>
    </lineage>
</organism>
<reference evidence="1" key="1">
    <citation type="submission" date="2022-08" db="EMBL/GenBank/DDBJ databases">
        <authorList>
            <person name="Marques A."/>
        </authorList>
    </citation>
    <scope>NUCLEOTIDE SEQUENCE</scope>
    <source>
        <strain evidence="1">RhyPub2mFocal</strain>
        <tissue evidence="1">Leaves</tissue>
    </source>
</reference>